<dbReference type="OrthoDB" id="679392at2"/>
<feature type="transmembrane region" description="Helical" evidence="1">
    <location>
        <begin position="120"/>
        <end position="138"/>
    </location>
</feature>
<name>A0A346NIY3_9ALTE</name>
<feature type="transmembrane region" description="Helical" evidence="1">
    <location>
        <begin position="158"/>
        <end position="179"/>
    </location>
</feature>
<organism evidence="2 3">
    <name type="scientific">Salinimonas sediminis</name>
    <dbReference type="NCBI Taxonomy" id="2303538"/>
    <lineage>
        <taxon>Bacteria</taxon>
        <taxon>Pseudomonadati</taxon>
        <taxon>Pseudomonadota</taxon>
        <taxon>Gammaproteobacteria</taxon>
        <taxon>Alteromonadales</taxon>
        <taxon>Alteromonadaceae</taxon>
        <taxon>Alteromonas/Salinimonas group</taxon>
        <taxon>Salinimonas</taxon>
    </lineage>
</organism>
<keyword evidence="1" id="KW-0812">Transmembrane</keyword>
<reference evidence="2 3" key="1">
    <citation type="submission" date="2018-08" db="EMBL/GenBank/DDBJ databases">
        <title>Salinimonas sediminis sp. nov., a piezophilic bacterium isolated from a deep-sea sediment sample from the New Britain Trench.</title>
        <authorList>
            <person name="Cao J."/>
        </authorList>
    </citation>
    <scope>NUCLEOTIDE SEQUENCE [LARGE SCALE GENOMIC DNA]</scope>
    <source>
        <strain evidence="2 3">N102</strain>
    </source>
</reference>
<dbReference type="RefSeq" id="WP_117315493.1">
    <property type="nucleotide sequence ID" value="NZ_CP031769.1"/>
</dbReference>
<dbReference type="EMBL" id="CP031769">
    <property type="protein sequence ID" value="AXR05490.1"/>
    <property type="molecule type" value="Genomic_DNA"/>
</dbReference>
<sequence>MVTKTEKQVERKINGTSLSGTVEAAKNNAKVTRMALLRVKWLLVLLPTISLLWFSSTLVLAGYFYPGYSHVQQFISVLGATGAPYAGYVNYLGFLPTQILLLAYFAICYVHIPHTRLNRLALLFYSVYAITLAVAAFFPCDAMCQPEIPSRAHTIHITSASIGYICGIIATLCLTLGCVSWTRLKAFKRVGFGVTVLIGIALVTINPDTGYAGVSQRIVEFTLFLWFIFWGNCLRRNTTEKISAAS</sequence>
<proteinExistence type="predicted"/>
<keyword evidence="1" id="KW-0472">Membrane</keyword>
<dbReference type="AlphaFoldDB" id="A0A346NIY3"/>
<dbReference type="Pfam" id="PF06197">
    <property type="entry name" value="DUF998"/>
    <property type="match status" value="1"/>
</dbReference>
<feature type="transmembrane region" description="Helical" evidence="1">
    <location>
        <begin position="41"/>
        <end position="65"/>
    </location>
</feature>
<dbReference type="Proteomes" id="UP000262073">
    <property type="component" value="Chromosome"/>
</dbReference>
<dbReference type="InterPro" id="IPR009339">
    <property type="entry name" value="DUF998"/>
</dbReference>
<feature type="transmembrane region" description="Helical" evidence="1">
    <location>
        <begin position="217"/>
        <end position="234"/>
    </location>
</feature>
<feature type="transmembrane region" description="Helical" evidence="1">
    <location>
        <begin position="85"/>
        <end position="108"/>
    </location>
</feature>
<feature type="transmembrane region" description="Helical" evidence="1">
    <location>
        <begin position="186"/>
        <end position="205"/>
    </location>
</feature>
<keyword evidence="3" id="KW-1185">Reference proteome</keyword>
<dbReference type="KEGG" id="salm:D0Y50_03360"/>
<evidence type="ECO:0000256" key="1">
    <source>
        <dbReference type="SAM" id="Phobius"/>
    </source>
</evidence>
<accession>A0A346NIY3</accession>
<evidence type="ECO:0000313" key="2">
    <source>
        <dbReference type="EMBL" id="AXR05490.1"/>
    </source>
</evidence>
<evidence type="ECO:0000313" key="3">
    <source>
        <dbReference type="Proteomes" id="UP000262073"/>
    </source>
</evidence>
<keyword evidence="1" id="KW-1133">Transmembrane helix</keyword>
<protein>
    <submittedName>
        <fullName evidence="2">DUF998 domain-containing protein</fullName>
    </submittedName>
</protein>
<gene>
    <name evidence="2" type="ORF">D0Y50_03360</name>
</gene>